<evidence type="ECO:0000259" key="10">
    <source>
        <dbReference type="PROSITE" id="PS50841"/>
    </source>
</evidence>
<proteinExistence type="predicted"/>
<dbReference type="PROSITE" id="PS50132">
    <property type="entry name" value="RGS"/>
    <property type="match status" value="1"/>
</dbReference>
<keyword evidence="3" id="KW-0597">Phosphoprotein</keyword>
<evidence type="ECO:0000256" key="7">
    <source>
        <dbReference type="PROSITE-ProRule" id="PRU00069"/>
    </source>
</evidence>
<protein>
    <recommendedName>
        <fullName evidence="13">Axin</fullName>
    </recommendedName>
</protein>
<dbReference type="InterPro" id="IPR038207">
    <property type="entry name" value="DIX_dom_sf"/>
</dbReference>
<dbReference type="PRINTS" id="PR01301">
    <property type="entry name" value="RGSPROTEIN"/>
</dbReference>
<dbReference type="PANTHER" id="PTHR46102">
    <property type="entry name" value="AXIN"/>
    <property type="match status" value="1"/>
</dbReference>
<evidence type="ECO:0000256" key="8">
    <source>
        <dbReference type="SAM" id="MobiDB-lite"/>
    </source>
</evidence>
<dbReference type="Proteomes" id="UP001209878">
    <property type="component" value="Unassembled WGS sequence"/>
</dbReference>
<keyword evidence="5" id="KW-0013">ADP-ribosylation</keyword>
<feature type="compositionally biased region" description="Basic and acidic residues" evidence="8">
    <location>
        <begin position="817"/>
        <end position="828"/>
    </location>
</feature>
<evidence type="ECO:0000256" key="6">
    <source>
        <dbReference type="ARBA" id="ARBA00022843"/>
    </source>
</evidence>
<dbReference type="GO" id="GO:0008013">
    <property type="term" value="F:beta-catenin binding"/>
    <property type="evidence" value="ECO:0007669"/>
    <property type="project" value="TreeGrafter"/>
</dbReference>
<dbReference type="InterPro" id="IPR014936">
    <property type="entry name" value="Axin_b-cat-bd"/>
</dbReference>
<keyword evidence="12" id="KW-1185">Reference proteome</keyword>
<dbReference type="InterPro" id="IPR032101">
    <property type="entry name" value="Axin_TNKS-bd"/>
</dbReference>
<feature type="domain" description="DIX" evidence="10">
    <location>
        <begin position="891"/>
        <end position="973"/>
    </location>
</feature>
<dbReference type="InterPro" id="IPR044926">
    <property type="entry name" value="RGS_subdomain_2"/>
</dbReference>
<dbReference type="SUPFAM" id="SSF48097">
    <property type="entry name" value="Regulator of G-protein signaling, RGS"/>
    <property type="match status" value="1"/>
</dbReference>
<dbReference type="GO" id="GO:0048468">
    <property type="term" value="P:cell development"/>
    <property type="evidence" value="ECO:0007669"/>
    <property type="project" value="TreeGrafter"/>
</dbReference>
<dbReference type="AlphaFoldDB" id="A0AAD9UK15"/>
<dbReference type="GO" id="GO:0031625">
    <property type="term" value="F:ubiquitin protein ligase binding"/>
    <property type="evidence" value="ECO:0007669"/>
    <property type="project" value="TreeGrafter"/>
</dbReference>
<evidence type="ECO:0000256" key="2">
    <source>
        <dbReference type="ARBA" id="ARBA00022490"/>
    </source>
</evidence>
<dbReference type="InterPro" id="IPR029071">
    <property type="entry name" value="Ubiquitin-like_domsf"/>
</dbReference>
<feature type="region of interest" description="Disordered" evidence="8">
    <location>
        <begin position="729"/>
        <end position="773"/>
    </location>
</feature>
<dbReference type="InterPro" id="IPR024066">
    <property type="entry name" value="RGS_subdom1/3"/>
</dbReference>
<dbReference type="SMART" id="SM00021">
    <property type="entry name" value="DAX"/>
    <property type="match status" value="1"/>
</dbReference>
<dbReference type="GO" id="GO:0060090">
    <property type="term" value="F:molecular adaptor activity"/>
    <property type="evidence" value="ECO:0007669"/>
    <property type="project" value="TreeGrafter"/>
</dbReference>
<feature type="region of interest" description="Disordered" evidence="8">
    <location>
        <begin position="791"/>
        <end position="888"/>
    </location>
</feature>
<dbReference type="GO" id="GO:0019901">
    <property type="term" value="F:protein kinase binding"/>
    <property type="evidence" value="ECO:0007669"/>
    <property type="project" value="TreeGrafter"/>
</dbReference>
<dbReference type="GO" id="GO:0032436">
    <property type="term" value="P:positive regulation of proteasomal ubiquitin-dependent protein catabolic process"/>
    <property type="evidence" value="ECO:0007669"/>
    <property type="project" value="TreeGrafter"/>
</dbReference>
<feature type="compositionally biased region" description="Polar residues" evidence="8">
    <location>
        <begin position="32"/>
        <end position="60"/>
    </location>
</feature>
<feature type="domain" description="RGS" evidence="9">
    <location>
        <begin position="131"/>
        <end position="248"/>
    </location>
</feature>
<evidence type="ECO:0000313" key="11">
    <source>
        <dbReference type="EMBL" id="KAK2192398.1"/>
    </source>
</evidence>
<feature type="region of interest" description="Disordered" evidence="8">
    <location>
        <begin position="501"/>
        <end position="527"/>
    </location>
</feature>
<evidence type="ECO:0000256" key="1">
    <source>
        <dbReference type="ARBA" id="ARBA00004496"/>
    </source>
</evidence>
<evidence type="ECO:0000256" key="5">
    <source>
        <dbReference type="ARBA" id="ARBA00022765"/>
    </source>
</evidence>
<dbReference type="Gene3D" id="1.10.167.10">
    <property type="entry name" value="Regulator of G-protein Signalling 4, domain 2"/>
    <property type="match status" value="1"/>
</dbReference>
<dbReference type="SUPFAM" id="SSF54236">
    <property type="entry name" value="Ubiquitin-like"/>
    <property type="match status" value="1"/>
</dbReference>
<dbReference type="PROSITE" id="PS50841">
    <property type="entry name" value="DIX"/>
    <property type="match status" value="1"/>
</dbReference>
<organism evidence="11 12">
    <name type="scientific">Ridgeia piscesae</name>
    <name type="common">Tubeworm</name>
    <dbReference type="NCBI Taxonomy" id="27915"/>
    <lineage>
        <taxon>Eukaryota</taxon>
        <taxon>Metazoa</taxon>
        <taxon>Spiralia</taxon>
        <taxon>Lophotrochozoa</taxon>
        <taxon>Annelida</taxon>
        <taxon>Polychaeta</taxon>
        <taxon>Sedentaria</taxon>
        <taxon>Canalipalpata</taxon>
        <taxon>Sabellida</taxon>
        <taxon>Siboglinidae</taxon>
        <taxon>Ridgeia</taxon>
    </lineage>
</organism>
<dbReference type="InterPro" id="IPR016137">
    <property type="entry name" value="RGS"/>
</dbReference>
<gene>
    <name evidence="11" type="ORF">NP493_30g02026</name>
</gene>
<dbReference type="SMART" id="SM00315">
    <property type="entry name" value="RGS"/>
    <property type="match status" value="1"/>
</dbReference>
<keyword evidence="2" id="KW-0963">Cytoplasm</keyword>
<feature type="region of interest" description="Disordered" evidence="8">
    <location>
        <begin position="250"/>
        <end position="281"/>
    </location>
</feature>
<dbReference type="GO" id="GO:0005737">
    <property type="term" value="C:cytoplasm"/>
    <property type="evidence" value="ECO:0007669"/>
    <property type="project" value="UniProtKB-SubCell"/>
</dbReference>
<evidence type="ECO:0000256" key="3">
    <source>
        <dbReference type="ARBA" id="ARBA00022553"/>
    </source>
</evidence>
<evidence type="ECO:0000259" key="9">
    <source>
        <dbReference type="PROSITE" id="PS50132"/>
    </source>
</evidence>
<dbReference type="GO" id="GO:0090090">
    <property type="term" value="P:negative regulation of canonical Wnt signaling pathway"/>
    <property type="evidence" value="ECO:0007669"/>
    <property type="project" value="InterPro"/>
</dbReference>
<name>A0AAD9UK15_RIDPI</name>
<feature type="region of interest" description="Disordered" evidence="8">
    <location>
        <begin position="1"/>
        <end position="72"/>
    </location>
</feature>
<keyword evidence="4 7" id="KW-0879">Wnt signaling pathway</keyword>
<dbReference type="EMBL" id="JAODUO010000031">
    <property type="protein sequence ID" value="KAK2192398.1"/>
    <property type="molecule type" value="Genomic_DNA"/>
</dbReference>
<dbReference type="Gene3D" id="2.40.240.130">
    <property type="match status" value="1"/>
</dbReference>
<dbReference type="Pfam" id="PF00615">
    <property type="entry name" value="RGS"/>
    <property type="match status" value="1"/>
</dbReference>
<dbReference type="GO" id="GO:0005886">
    <property type="term" value="C:plasma membrane"/>
    <property type="evidence" value="ECO:0007669"/>
    <property type="project" value="TreeGrafter"/>
</dbReference>
<keyword evidence="6" id="KW-0832">Ubl conjugation</keyword>
<reference evidence="11" key="1">
    <citation type="journal article" date="2023" name="Mol. Biol. Evol.">
        <title>Third-Generation Sequencing Reveals the Adaptive Role of the Epigenome in Three Deep-Sea Polychaetes.</title>
        <authorList>
            <person name="Perez M."/>
            <person name="Aroh O."/>
            <person name="Sun Y."/>
            <person name="Lan Y."/>
            <person name="Juniper S.K."/>
            <person name="Young C.R."/>
            <person name="Angers B."/>
            <person name="Qian P.Y."/>
        </authorList>
    </citation>
    <scope>NUCLEOTIDE SEQUENCE</scope>
    <source>
        <strain evidence="11">R07B-5</strain>
    </source>
</reference>
<dbReference type="Pfam" id="PF00778">
    <property type="entry name" value="DIX"/>
    <property type="match status" value="1"/>
</dbReference>
<comment type="caution">
    <text evidence="11">The sequence shown here is derived from an EMBL/GenBank/DDBJ whole genome shotgun (WGS) entry which is preliminary data.</text>
</comment>
<feature type="compositionally biased region" description="Basic and acidic residues" evidence="8">
    <location>
        <begin position="872"/>
        <end position="888"/>
    </location>
</feature>
<evidence type="ECO:0000256" key="4">
    <source>
        <dbReference type="ARBA" id="ARBA00022687"/>
    </source>
</evidence>
<feature type="compositionally biased region" description="Polar residues" evidence="8">
    <location>
        <begin position="107"/>
        <end position="122"/>
    </location>
</feature>
<dbReference type="InterPro" id="IPR043581">
    <property type="entry name" value="Axin-like"/>
</dbReference>
<dbReference type="Gene3D" id="1.10.196.10">
    <property type="match status" value="1"/>
</dbReference>
<dbReference type="Pfam" id="PF08833">
    <property type="entry name" value="Axin_b-cat_bind"/>
    <property type="match status" value="1"/>
</dbReference>
<dbReference type="Pfam" id="PF16646">
    <property type="entry name" value="AXIN1_TNKS_BD"/>
    <property type="match status" value="1"/>
</dbReference>
<dbReference type="GO" id="GO:0016055">
    <property type="term" value="P:Wnt signaling pathway"/>
    <property type="evidence" value="ECO:0007669"/>
    <property type="project" value="UniProtKB-KW"/>
</dbReference>
<dbReference type="GO" id="GO:0005634">
    <property type="term" value="C:nucleus"/>
    <property type="evidence" value="ECO:0007669"/>
    <property type="project" value="TreeGrafter"/>
</dbReference>
<evidence type="ECO:0008006" key="13">
    <source>
        <dbReference type="Google" id="ProtNLM"/>
    </source>
</evidence>
<comment type="subcellular location">
    <subcellularLocation>
        <location evidence="1">Cytoplasm</location>
    </subcellularLocation>
</comment>
<feature type="region of interest" description="Disordered" evidence="8">
    <location>
        <begin position="90"/>
        <end position="122"/>
    </location>
</feature>
<accession>A0AAD9UK15</accession>
<feature type="compositionally biased region" description="Polar residues" evidence="8">
    <location>
        <begin position="507"/>
        <end position="517"/>
    </location>
</feature>
<dbReference type="CDD" id="cd11582">
    <property type="entry name" value="Axin_TNKS_binding"/>
    <property type="match status" value="1"/>
</dbReference>
<dbReference type="GO" id="GO:0030877">
    <property type="term" value="C:beta-catenin destruction complex"/>
    <property type="evidence" value="ECO:0007669"/>
    <property type="project" value="TreeGrafter"/>
</dbReference>
<dbReference type="InterPro" id="IPR001158">
    <property type="entry name" value="DIX"/>
</dbReference>
<evidence type="ECO:0000313" key="12">
    <source>
        <dbReference type="Proteomes" id="UP001209878"/>
    </source>
</evidence>
<dbReference type="PANTHER" id="PTHR46102:SF2">
    <property type="entry name" value="AXIN"/>
    <property type="match status" value="1"/>
</dbReference>
<dbReference type="InterPro" id="IPR036305">
    <property type="entry name" value="RGS_sf"/>
</dbReference>
<feature type="compositionally biased region" description="Polar residues" evidence="8">
    <location>
        <begin position="759"/>
        <end position="773"/>
    </location>
</feature>
<sequence length="973" mass="107885">MSMEVHRFLSNSAGSFTETAPRPPVPGEENELQSNGGMSTRSSGSHKSQLSGRSHTSSKSARSDVSLAATPRRSNLDKTITATSVRADSKLDCGDDDAPLGFEPEGSATNSPPFTENSTNSTPPYFKWAQNLKYLLEDSDGVIIFKQFLEQEQCANVLDFWFACNGLKIVDADDSKRIQNLGRLIYKKYIKGDQLKLSHDTKHAITEKLKKCQVDQTLFDQAQQEVENSMRTNMYPLFLKSDIYLQYIQNGGESPKTSNNSSGSSSARPVAGPLPTLHEDEELKHEDIKKSLTSMLALTPQSLMATRRSRESMSFKKPEGIYPVPNMRVPNPYHVSYAPVSTQDSEIQSLSSDALTDDTMSLTDSSVDGREIPFGSKKWKKHKQVVRRNADLNRRTGLNQPLIPRTDRPPKDRNLAEKEPAEFAMMLIERLQKVKEDIDKMTRVEHSIKAIELTDDESNTSVSCAPTSSKLVPTVGAVPLGTLIATAMDDREENAQSILEDHVSRVWDSSTGQTPSRSPGRHSPEHSFLRLPSYIAGPSPNVSGNLSFSAPVPPVPPKSYHHKRKEKDLNASNHFMSALSFSGSVVDAAAADKSSSAVGGSADTSLDSHRHVHHYHHHHHINRAESRSRHQRDVDAQQTGGAAYYRSAPPVTANFSDRHSVSMHVWEDINRQHSREAKRATAKKLSTSSNIDSGIGMLYDAGGSLQMPNLKDPASEKVLAWMTENEHVSGTTQYSTDNSDKGSSSHRRSHKSSGSSKKTSQYNTARSSSQDRATLHQSFVQPGDFNYPYGQMQPCHPFVQDPSMPLLNPPNPTVQLEEARRRLEDEAKPIMSRSFTGTSSSRDRRSMQPPPPRSMSTSRNIPQSAPLDLSSSEEHSSGSATSERRQSKKASDVTVVGYYFCGEPIPYRITVPGKRITLAQFKQLITKRGNYRYFFKKACDEFDSGVVHEEIIDDLAVLPLWEGKVVGKVDRIE</sequence>
<feature type="compositionally biased region" description="Polar residues" evidence="8">
    <location>
        <begin position="9"/>
        <end position="18"/>
    </location>
</feature>